<keyword evidence="3" id="KW-1185">Reference proteome</keyword>
<proteinExistence type="predicted"/>
<evidence type="ECO:0000259" key="1">
    <source>
        <dbReference type="SMART" id="SM00418"/>
    </source>
</evidence>
<reference evidence="2 3" key="1">
    <citation type="journal article" date="2019" name="Int. J. Syst. Evol. Microbiol.">
        <title>The Global Catalogue of Microorganisms (GCM) 10K type strain sequencing project: providing services to taxonomists for standard genome sequencing and annotation.</title>
        <authorList>
            <consortium name="The Broad Institute Genomics Platform"/>
            <consortium name="The Broad Institute Genome Sequencing Center for Infectious Disease"/>
            <person name="Wu L."/>
            <person name="Ma J."/>
        </authorList>
    </citation>
    <scope>NUCLEOTIDE SEQUENCE [LARGE SCALE GENOMIC DNA]</scope>
    <source>
        <strain evidence="2 3">JCM 16021</strain>
    </source>
</reference>
<protein>
    <recommendedName>
        <fullName evidence="1">HTH arsR-type domain-containing protein</fullName>
    </recommendedName>
</protein>
<dbReference type="Proteomes" id="UP001500575">
    <property type="component" value="Unassembled WGS sequence"/>
</dbReference>
<evidence type="ECO:0000313" key="2">
    <source>
        <dbReference type="EMBL" id="GAA2129376.1"/>
    </source>
</evidence>
<dbReference type="InterPro" id="IPR001845">
    <property type="entry name" value="HTH_ArsR_DNA-bd_dom"/>
</dbReference>
<feature type="domain" description="HTH arsR-type" evidence="1">
    <location>
        <begin position="16"/>
        <end position="128"/>
    </location>
</feature>
<organism evidence="2 3">
    <name type="scientific">Nocardioides bigeumensis</name>
    <dbReference type="NCBI Taxonomy" id="433657"/>
    <lineage>
        <taxon>Bacteria</taxon>
        <taxon>Bacillati</taxon>
        <taxon>Actinomycetota</taxon>
        <taxon>Actinomycetes</taxon>
        <taxon>Propionibacteriales</taxon>
        <taxon>Nocardioidaceae</taxon>
        <taxon>Nocardioides</taxon>
    </lineage>
</organism>
<dbReference type="InterPro" id="IPR036390">
    <property type="entry name" value="WH_DNA-bd_sf"/>
</dbReference>
<dbReference type="RefSeq" id="WP_344304691.1">
    <property type="nucleotide sequence ID" value="NZ_BAAAQQ010000013.1"/>
</dbReference>
<name>A0ABN2YLR0_9ACTN</name>
<sequence length="205" mass="22893">MTDEHGSRARHIHDPQVLRAIAHPVRNRVLAELTAQGSMRAADVARELDIPANQASFHLRQLAKYGLVEEDPGAARDKRDRVWKASNPSGTTANLKELEASPGGKAASAVFRRNQAEWGRMVVDQALSDRREEGTHTSLTNAALRLTKEESVAMADELTALVDRWSERTRGSTRPRDDSRRTYLYYAVLMPHPGLHLDPDEGERP</sequence>
<dbReference type="InterPro" id="IPR036388">
    <property type="entry name" value="WH-like_DNA-bd_sf"/>
</dbReference>
<dbReference type="CDD" id="cd00090">
    <property type="entry name" value="HTH_ARSR"/>
    <property type="match status" value="1"/>
</dbReference>
<dbReference type="SMART" id="SM00418">
    <property type="entry name" value="HTH_ARSR"/>
    <property type="match status" value="1"/>
</dbReference>
<gene>
    <name evidence="2" type="ORF">GCM10009843_30890</name>
</gene>
<evidence type="ECO:0000313" key="3">
    <source>
        <dbReference type="Proteomes" id="UP001500575"/>
    </source>
</evidence>
<dbReference type="EMBL" id="BAAAQQ010000013">
    <property type="protein sequence ID" value="GAA2129376.1"/>
    <property type="molecule type" value="Genomic_DNA"/>
</dbReference>
<dbReference type="InterPro" id="IPR011991">
    <property type="entry name" value="ArsR-like_HTH"/>
</dbReference>
<accession>A0ABN2YLR0</accession>
<dbReference type="SUPFAM" id="SSF46785">
    <property type="entry name" value="Winged helix' DNA-binding domain"/>
    <property type="match status" value="1"/>
</dbReference>
<dbReference type="Pfam" id="PF12840">
    <property type="entry name" value="HTH_20"/>
    <property type="match status" value="1"/>
</dbReference>
<dbReference type="Gene3D" id="1.10.10.10">
    <property type="entry name" value="Winged helix-like DNA-binding domain superfamily/Winged helix DNA-binding domain"/>
    <property type="match status" value="1"/>
</dbReference>
<comment type="caution">
    <text evidence="2">The sequence shown here is derived from an EMBL/GenBank/DDBJ whole genome shotgun (WGS) entry which is preliminary data.</text>
</comment>